<reference evidence="1 2" key="1">
    <citation type="submission" date="2020-01" db="EMBL/GenBank/DDBJ databases">
        <title>Draft Genome Analysis of Muricauda sp. HICW Isolated from coastal seawater of PR China.</title>
        <authorList>
            <person name="Chen M.-X."/>
        </authorList>
    </citation>
    <scope>NUCLEOTIDE SEQUENCE [LARGE SCALE GENOMIC DNA]</scope>
    <source>
        <strain evidence="1 2">HICW</strain>
    </source>
</reference>
<comment type="caution">
    <text evidence="1">The sequence shown here is derived from an EMBL/GenBank/DDBJ whole genome shotgun (WGS) entry which is preliminary data.</text>
</comment>
<gene>
    <name evidence="1" type="ORF">GUA46_14265</name>
</gene>
<sequence length="111" mass="12514">MENENAKHEKDYIKAYQEKGYTANFRFEEGKLIASDSKTTYSPNDIHIVADHRYEGMSNPSDMSILYVLETNDGKKGTHLLGYGPNADLDAAEFFKAIPEENVSDKASIDF</sequence>
<evidence type="ECO:0000313" key="2">
    <source>
        <dbReference type="Proteomes" id="UP000558089"/>
    </source>
</evidence>
<proteinExistence type="predicted"/>
<name>A0A850NK89_9FLAO</name>
<keyword evidence="2" id="KW-1185">Reference proteome</keyword>
<evidence type="ECO:0000313" key="1">
    <source>
        <dbReference type="EMBL" id="NVN19510.1"/>
    </source>
</evidence>
<dbReference type="EMBL" id="WYET01000007">
    <property type="protein sequence ID" value="NVN19510.1"/>
    <property type="molecule type" value="Genomic_DNA"/>
</dbReference>
<dbReference type="AlphaFoldDB" id="A0A850NK89"/>
<dbReference type="Proteomes" id="UP000558089">
    <property type="component" value="Unassembled WGS sequence"/>
</dbReference>
<dbReference type="RefSeq" id="WP_108244409.1">
    <property type="nucleotide sequence ID" value="NZ_WYET01000007.1"/>
</dbReference>
<organism evidence="1 2">
    <name type="scientific">Flagellimonas chongwuensis</name>
    <dbReference type="NCBI Taxonomy" id="2697365"/>
    <lineage>
        <taxon>Bacteria</taxon>
        <taxon>Pseudomonadati</taxon>
        <taxon>Bacteroidota</taxon>
        <taxon>Flavobacteriia</taxon>
        <taxon>Flavobacteriales</taxon>
        <taxon>Flavobacteriaceae</taxon>
        <taxon>Flagellimonas</taxon>
    </lineage>
</organism>
<protein>
    <recommendedName>
        <fullName evidence="3">Phosphoribosylpyrophosphate synthetase</fullName>
    </recommendedName>
</protein>
<evidence type="ECO:0008006" key="3">
    <source>
        <dbReference type="Google" id="ProtNLM"/>
    </source>
</evidence>
<accession>A0A850NK89</accession>